<name>A0A8H3BJL8_9AGAM</name>
<dbReference type="EMBL" id="CAJMXA010001361">
    <property type="protein sequence ID" value="CAE6459197.1"/>
    <property type="molecule type" value="Genomic_DNA"/>
</dbReference>
<feature type="compositionally biased region" description="Basic residues" evidence="1">
    <location>
        <begin position="275"/>
        <end position="292"/>
    </location>
</feature>
<protein>
    <submittedName>
        <fullName evidence="2">Uncharacterized protein</fullName>
    </submittedName>
</protein>
<feature type="compositionally biased region" description="Low complexity" evidence="1">
    <location>
        <begin position="521"/>
        <end position="540"/>
    </location>
</feature>
<reference evidence="2" key="1">
    <citation type="submission" date="2021-01" db="EMBL/GenBank/DDBJ databases">
        <authorList>
            <person name="Kaushik A."/>
        </authorList>
    </citation>
    <scope>NUCLEOTIDE SEQUENCE</scope>
    <source>
        <strain evidence="2">AG6-10EEA</strain>
    </source>
</reference>
<feature type="region of interest" description="Disordered" evidence="1">
    <location>
        <begin position="91"/>
        <end position="132"/>
    </location>
</feature>
<feature type="region of interest" description="Disordered" evidence="1">
    <location>
        <begin position="434"/>
        <end position="474"/>
    </location>
</feature>
<feature type="region of interest" description="Disordered" evidence="1">
    <location>
        <begin position="275"/>
        <end position="308"/>
    </location>
</feature>
<dbReference type="Proteomes" id="UP000663853">
    <property type="component" value="Unassembled WGS sequence"/>
</dbReference>
<gene>
    <name evidence="2" type="ORF">RDB_LOCUS59435</name>
</gene>
<evidence type="ECO:0000256" key="1">
    <source>
        <dbReference type="SAM" id="MobiDB-lite"/>
    </source>
</evidence>
<feature type="compositionally biased region" description="Pro residues" evidence="1">
    <location>
        <begin position="541"/>
        <end position="550"/>
    </location>
</feature>
<evidence type="ECO:0000313" key="3">
    <source>
        <dbReference type="Proteomes" id="UP000663853"/>
    </source>
</evidence>
<dbReference type="AlphaFoldDB" id="A0A8H3BJL8"/>
<comment type="caution">
    <text evidence="2">The sequence shown here is derived from an EMBL/GenBank/DDBJ whole genome shotgun (WGS) entry which is preliminary data.</text>
</comment>
<feature type="compositionally biased region" description="Low complexity" evidence="1">
    <location>
        <begin position="449"/>
        <end position="462"/>
    </location>
</feature>
<organism evidence="2 3">
    <name type="scientific">Rhizoctonia solani</name>
    <dbReference type="NCBI Taxonomy" id="456999"/>
    <lineage>
        <taxon>Eukaryota</taxon>
        <taxon>Fungi</taxon>
        <taxon>Dikarya</taxon>
        <taxon>Basidiomycota</taxon>
        <taxon>Agaricomycotina</taxon>
        <taxon>Agaricomycetes</taxon>
        <taxon>Cantharellales</taxon>
        <taxon>Ceratobasidiaceae</taxon>
        <taxon>Rhizoctonia</taxon>
    </lineage>
</organism>
<feature type="region of interest" description="Disordered" evidence="1">
    <location>
        <begin position="509"/>
        <end position="588"/>
    </location>
</feature>
<feature type="compositionally biased region" description="Low complexity" evidence="1">
    <location>
        <begin position="116"/>
        <end position="129"/>
    </location>
</feature>
<proteinExistence type="predicted"/>
<accession>A0A8H3BJL8</accession>
<feature type="compositionally biased region" description="Basic residues" evidence="1">
    <location>
        <begin position="579"/>
        <end position="588"/>
    </location>
</feature>
<sequence length="588" mass="64423">MYLCILYSATIAQAIQIIDTVVCQIIMIISGHAFEFVNPEHCFCLPHAPTSRRHLIHLAHGLLSAYPLGSTPRALMPSMFRKKASSKKSVDAYSESDHSESDVSAAPTLASRVESTKPTSPTPETTTPKRQPMSSEAWTVIIMLLVGIIGRLCYAKFGGIERYIGSISTEDDSLWGTILRDLNAQEGTVGSVVIGLWEGVLLHQIMRISARAAAGVFAGLAGRLLLDLASGLPGQAVRFTASLLGISLGMLFSEVIRGVFDEKDHWENRTVTHYHKSSRRLRKSSERRRRKTSASEMVDDPDLTDDPHSVAATSIAATALTSQQPERRRHRRALSELDSQHAESILGGTSHLQSALTGDLEAEIAELRRQANVAAGQQRKYQEEQKYEYAQGNGARALQLAWEVKRYEALAESLTRQVGDKIVEAHRRAVEKELATPLPIPRSINSNQRQGGASQRAGGYYSESDARRKATPVRVTVSAGGETYEVTADDEEVEIGPNLRVRTRHVYQPPISQPQEPVPAPAQFTTPTRPAPTRAASVTPTPSPARPPRSVPRSKANIFTRPAGDVDEYVRPVPVGSRTKGRGKRESD</sequence>
<evidence type="ECO:0000313" key="2">
    <source>
        <dbReference type="EMBL" id="CAE6459197.1"/>
    </source>
</evidence>